<keyword evidence="13" id="KW-1185">Reference proteome</keyword>
<evidence type="ECO:0000256" key="7">
    <source>
        <dbReference type="ARBA" id="ARBA00023163"/>
    </source>
</evidence>
<dbReference type="FunFam" id="3.30.160.60:FF:001203">
    <property type="entry name" value="zinc finger protein 668"/>
    <property type="match status" value="1"/>
</dbReference>
<evidence type="ECO:0000256" key="5">
    <source>
        <dbReference type="ARBA" id="ARBA00022833"/>
    </source>
</evidence>
<evidence type="ECO:0000256" key="8">
    <source>
        <dbReference type="ARBA" id="ARBA00023242"/>
    </source>
</evidence>
<evidence type="ECO:0000256" key="1">
    <source>
        <dbReference type="ARBA" id="ARBA00006991"/>
    </source>
</evidence>
<feature type="compositionally biased region" description="Polar residues" evidence="10">
    <location>
        <begin position="197"/>
        <end position="210"/>
    </location>
</feature>
<feature type="compositionally biased region" description="Basic and acidic residues" evidence="10">
    <location>
        <begin position="257"/>
        <end position="266"/>
    </location>
</feature>
<gene>
    <name evidence="12" type="primary">SOWAHA</name>
</gene>
<evidence type="ECO:0000256" key="4">
    <source>
        <dbReference type="ARBA" id="ARBA00022771"/>
    </source>
</evidence>
<dbReference type="Ensembl" id="ENSELUT00000112106.1">
    <property type="protein sequence ID" value="ENSELUP00000087690.1"/>
    <property type="gene ID" value="ENSELUG00000043365.1"/>
</dbReference>
<dbReference type="InterPro" id="IPR013087">
    <property type="entry name" value="Znf_C2H2_type"/>
</dbReference>
<feature type="domain" description="C2H2-type" evidence="11">
    <location>
        <begin position="499"/>
        <end position="526"/>
    </location>
</feature>
<reference evidence="12" key="3">
    <citation type="submission" date="2025-09" db="UniProtKB">
        <authorList>
            <consortium name="Ensembl"/>
        </authorList>
    </citation>
    <scope>IDENTIFICATION</scope>
</reference>
<evidence type="ECO:0000256" key="10">
    <source>
        <dbReference type="SAM" id="MobiDB-lite"/>
    </source>
</evidence>
<dbReference type="PANTHER" id="PTHR14003">
    <property type="entry name" value="TRANSCRIPTIONAL REPRESSOR PROTEIN YY"/>
    <property type="match status" value="1"/>
</dbReference>
<evidence type="ECO:0000256" key="9">
    <source>
        <dbReference type="PROSITE-ProRule" id="PRU00042"/>
    </source>
</evidence>
<feature type="region of interest" description="Disordered" evidence="10">
    <location>
        <begin position="194"/>
        <end position="216"/>
    </location>
</feature>
<organism evidence="12 13">
    <name type="scientific">Esox lucius</name>
    <name type="common">Northern pike</name>
    <dbReference type="NCBI Taxonomy" id="8010"/>
    <lineage>
        <taxon>Eukaryota</taxon>
        <taxon>Metazoa</taxon>
        <taxon>Chordata</taxon>
        <taxon>Craniata</taxon>
        <taxon>Vertebrata</taxon>
        <taxon>Euteleostomi</taxon>
        <taxon>Actinopterygii</taxon>
        <taxon>Neopterygii</taxon>
        <taxon>Teleostei</taxon>
        <taxon>Protacanthopterygii</taxon>
        <taxon>Esociformes</taxon>
        <taxon>Esocidae</taxon>
        <taxon>Esox</taxon>
    </lineage>
</organism>
<accession>A0AAY5KHE0</accession>
<reference evidence="12 13" key="1">
    <citation type="submission" date="2020-02" db="EMBL/GenBank/DDBJ databases">
        <title>Esox lucius (northern pike) genome, fEsoLuc1, primary haplotype.</title>
        <authorList>
            <person name="Myers G."/>
            <person name="Karagic N."/>
            <person name="Meyer A."/>
            <person name="Pippel M."/>
            <person name="Reichard M."/>
            <person name="Winkler S."/>
            <person name="Tracey A."/>
            <person name="Sims Y."/>
            <person name="Howe K."/>
            <person name="Rhie A."/>
            <person name="Formenti G."/>
            <person name="Durbin R."/>
            <person name="Fedrigo O."/>
            <person name="Jarvis E.D."/>
        </authorList>
    </citation>
    <scope>NUCLEOTIDE SEQUENCE [LARGE SCALE GENOMIC DNA]</scope>
</reference>
<feature type="domain" description="C2H2-type" evidence="11">
    <location>
        <begin position="443"/>
        <end position="470"/>
    </location>
</feature>
<dbReference type="GeneTree" id="ENSGT01150000286953"/>
<feature type="compositionally biased region" description="Pro residues" evidence="10">
    <location>
        <begin position="125"/>
        <end position="139"/>
    </location>
</feature>
<dbReference type="GO" id="GO:0000981">
    <property type="term" value="F:DNA-binding transcription factor activity, RNA polymerase II-specific"/>
    <property type="evidence" value="ECO:0007669"/>
    <property type="project" value="TreeGrafter"/>
</dbReference>
<proteinExistence type="inferred from homology"/>
<dbReference type="Gene3D" id="3.30.160.60">
    <property type="entry name" value="Classic Zinc Finger"/>
    <property type="match status" value="3"/>
</dbReference>
<keyword evidence="6" id="KW-0805">Transcription regulation</keyword>
<dbReference type="PROSITE" id="PS50157">
    <property type="entry name" value="ZINC_FINGER_C2H2_2"/>
    <property type="match status" value="3"/>
</dbReference>
<comment type="similarity">
    <text evidence="1">Belongs to the krueppel C2H2-type zinc-finger protein family.</text>
</comment>
<evidence type="ECO:0000259" key="11">
    <source>
        <dbReference type="PROSITE" id="PS50157"/>
    </source>
</evidence>
<dbReference type="GO" id="GO:0000978">
    <property type="term" value="F:RNA polymerase II cis-regulatory region sequence-specific DNA binding"/>
    <property type="evidence" value="ECO:0007669"/>
    <property type="project" value="TreeGrafter"/>
</dbReference>
<feature type="region of interest" description="Disordered" evidence="10">
    <location>
        <begin position="406"/>
        <end position="437"/>
    </location>
</feature>
<keyword evidence="2" id="KW-0479">Metal-binding</keyword>
<keyword evidence="3" id="KW-0677">Repeat</keyword>
<dbReference type="FunFam" id="3.30.160.60:FF:000358">
    <property type="entry name" value="zinc finger protein 24"/>
    <property type="match status" value="1"/>
</dbReference>
<feature type="region of interest" description="Disordered" evidence="10">
    <location>
        <begin position="243"/>
        <end position="266"/>
    </location>
</feature>
<evidence type="ECO:0000313" key="13">
    <source>
        <dbReference type="Proteomes" id="UP000265140"/>
    </source>
</evidence>
<dbReference type="SMART" id="SM00355">
    <property type="entry name" value="ZnF_C2H2"/>
    <property type="match status" value="3"/>
</dbReference>
<name>A0AAY5KHE0_ESOLU</name>
<dbReference type="Pfam" id="PF00096">
    <property type="entry name" value="zf-C2H2"/>
    <property type="match status" value="3"/>
</dbReference>
<dbReference type="PANTHER" id="PTHR14003:SF23">
    <property type="entry name" value="ZINC FINGER PROTEIN 143"/>
    <property type="match status" value="1"/>
</dbReference>
<dbReference type="AlphaFoldDB" id="A0AAY5KHE0"/>
<sequence length="526" mass="57864">MSETLVLAFQTQLSGVMETVLKTAMYEITRLVEDGFLEEVRRGHQEVESLRTLLQLSENQLKDGGRRARCADCGRTAVLNEGTSDRPPATHNNALPLLTVCDLKLEEDPEVRWRSCGQATAESPPEVPEPPSPPAPGPPSVDGVKKEEEASAEPWRAKENGQPFAARVYAEERHDSLGPASGDDVEFSPVHPEATAVAQTHRSAGSSPSQIVDCDRPSRASPVWIDRRMLDADADIHRSAQPNLPVVIDPSPSSEPPEAKQQTREVGYKAVKEEIIVDSDLGEYEEEVKEDDAGLVVGRYRIRPDNYNTQRSLGQEVMKLPGSYTKVDAGLVPQQPHQTVRKHPHVPPVNLGSSAGTSVSAPSSSAGCHVFNSLNYRIPSKYKPGPQSLPRMRAYRDAAKRGGYITYNRGPAHGGLNPAPSQSATQQQGGNHQQQHHPARLALRCPVCGKVFPHPSNLKAHQQTHTGERPFVCALCGRSFTKLSNLKAHRRVHTGERPYSCSDCGKRFTQKCNLKRHQRIHMENDI</sequence>
<feature type="region of interest" description="Disordered" evidence="10">
    <location>
        <begin position="114"/>
        <end position="162"/>
    </location>
</feature>
<reference evidence="12" key="2">
    <citation type="submission" date="2025-08" db="UniProtKB">
        <authorList>
            <consortium name="Ensembl"/>
        </authorList>
    </citation>
    <scope>IDENTIFICATION</scope>
</reference>
<dbReference type="Proteomes" id="UP000265140">
    <property type="component" value="Chromosome 25"/>
</dbReference>
<dbReference type="GO" id="GO:0000785">
    <property type="term" value="C:chromatin"/>
    <property type="evidence" value="ECO:0007669"/>
    <property type="project" value="TreeGrafter"/>
</dbReference>
<keyword evidence="5" id="KW-0862">Zinc</keyword>
<dbReference type="InterPro" id="IPR036236">
    <property type="entry name" value="Znf_C2H2_sf"/>
</dbReference>
<dbReference type="FunFam" id="3.30.160.60:FF:000761">
    <property type="entry name" value="Zinc finger protein 449"/>
    <property type="match status" value="1"/>
</dbReference>
<dbReference type="GO" id="GO:0031519">
    <property type="term" value="C:PcG protein complex"/>
    <property type="evidence" value="ECO:0007669"/>
    <property type="project" value="TreeGrafter"/>
</dbReference>
<protein>
    <recommendedName>
        <fullName evidence="11">C2H2-type domain-containing protein</fullName>
    </recommendedName>
</protein>
<feature type="domain" description="C2H2-type" evidence="11">
    <location>
        <begin position="471"/>
        <end position="498"/>
    </location>
</feature>
<evidence type="ECO:0000256" key="3">
    <source>
        <dbReference type="ARBA" id="ARBA00022737"/>
    </source>
</evidence>
<evidence type="ECO:0000256" key="6">
    <source>
        <dbReference type="ARBA" id="ARBA00023015"/>
    </source>
</evidence>
<keyword evidence="4 9" id="KW-0863">Zinc-finger</keyword>
<dbReference type="PROSITE" id="PS00028">
    <property type="entry name" value="ZINC_FINGER_C2H2_1"/>
    <property type="match status" value="3"/>
</dbReference>
<dbReference type="GO" id="GO:0008270">
    <property type="term" value="F:zinc ion binding"/>
    <property type="evidence" value="ECO:0007669"/>
    <property type="project" value="UniProtKB-KW"/>
</dbReference>
<evidence type="ECO:0000256" key="2">
    <source>
        <dbReference type="ARBA" id="ARBA00022723"/>
    </source>
</evidence>
<evidence type="ECO:0000313" key="12">
    <source>
        <dbReference type="Ensembl" id="ENSELUP00000087690.1"/>
    </source>
</evidence>
<dbReference type="SUPFAM" id="SSF57667">
    <property type="entry name" value="beta-beta-alpha zinc fingers"/>
    <property type="match status" value="2"/>
</dbReference>
<keyword evidence="7" id="KW-0804">Transcription</keyword>
<dbReference type="GO" id="GO:0005667">
    <property type="term" value="C:transcription regulator complex"/>
    <property type="evidence" value="ECO:0007669"/>
    <property type="project" value="TreeGrafter"/>
</dbReference>
<feature type="compositionally biased region" description="Basic and acidic residues" evidence="10">
    <location>
        <begin position="143"/>
        <end position="159"/>
    </location>
</feature>
<keyword evidence="8" id="KW-0539">Nucleus</keyword>